<keyword evidence="1" id="KW-0805">Transcription regulation</keyword>
<dbReference type="GO" id="GO:0006355">
    <property type="term" value="P:regulation of DNA-templated transcription"/>
    <property type="evidence" value="ECO:0007669"/>
    <property type="project" value="InterPro"/>
</dbReference>
<dbReference type="InterPro" id="IPR003441">
    <property type="entry name" value="NAC-dom"/>
</dbReference>
<keyword evidence="3" id="KW-0804">Transcription</keyword>
<gene>
    <name evidence="7" type="ORF">ZIOFF_061669</name>
</gene>
<evidence type="ECO:0000313" key="8">
    <source>
        <dbReference type="Proteomes" id="UP000734854"/>
    </source>
</evidence>
<dbReference type="InterPro" id="IPR036093">
    <property type="entry name" value="NAC_dom_sf"/>
</dbReference>
<dbReference type="EMBL" id="JACMSC010000017">
    <property type="protein sequence ID" value="KAG6478234.1"/>
    <property type="molecule type" value="Genomic_DNA"/>
</dbReference>
<protein>
    <recommendedName>
        <fullName evidence="6">NAC domain-containing protein</fullName>
    </recommendedName>
</protein>
<proteinExistence type="predicted"/>
<reference evidence="7 8" key="1">
    <citation type="submission" date="2020-08" db="EMBL/GenBank/DDBJ databases">
        <title>Plant Genome Project.</title>
        <authorList>
            <person name="Zhang R.-G."/>
        </authorList>
    </citation>
    <scope>NUCLEOTIDE SEQUENCE [LARGE SCALE GENOMIC DNA]</scope>
    <source>
        <tissue evidence="7">Rhizome</tissue>
    </source>
</reference>
<accession>A0A8J5F8T7</accession>
<feature type="domain" description="NAC" evidence="6">
    <location>
        <begin position="131"/>
        <end position="293"/>
    </location>
</feature>
<evidence type="ECO:0000313" key="7">
    <source>
        <dbReference type="EMBL" id="KAG6478234.1"/>
    </source>
</evidence>
<keyword evidence="8" id="KW-1185">Reference proteome</keyword>
<dbReference type="Pfam" id="PF02365">
    <property type="entry name" value="NAM"/>
    <property type="match status" value="1"/>
</dbReference>
<dbReference type="AlphaFoldDB" id="A0A8J5F8T7"/>
<evidence type="ECO:0000256" key="1">
    <source>
        <dbReference type="ARBA" id="ARBA00023015"/>
    </source>
</evidence>
<organism evidence="7 8">
    <name type="scientific">Zingiber officinale</name>
    <name type="common">Ginger</name>
    <name type="synonym">Amomum zingiber</name>
    <dbReference type="NCBI Taxonomy" id="94328"/>
    <lineage>
        <taxon>Eukaryota</taxon>
        <taxon>Viridiplantae</taxon>
        <taxon>Streptophyta</taxon>
        <taxon>Embryophyta</taxon>
        <taxon>Tracheophyta</taxon>
        <taxon>Spermatophyta</taxon>
        <taxon>Magnoliopsida</taxon>
        <taxon>Liliopsida</taxon>
        <taxon>Zingiberales</taxon>
        <taxon>Zingiberaceae</taxon>
        <taxon>Zingiber</taxon>
    </lineage>
</organism>
<comment type="caution">
    <text evidence="7">The sequence shown here is derived from an EMBL/GenBank/DDBJ whole genome shotgun (WGS) entry which is preliminary data.</text>
</comment>
<feature type="region of interest" description="Disordered" evidence="5">
    <location>
        <begin position="346"/>
        <end position="377"/>
    </location>
</feature>
<evidence type="ECO:0000256" key="4">
    <source>
        <dbReference type="ARBA" id="ARBA00023242"/>
    </source>
</evidence>
<sequence length="377" mass="41895">MDRSLKFGSISSDNRLTKTRFRYGLVGSLNRALPMSHRLILQQARGQKSYSRPIAWELTISCSISLPDRDSFHLSLTISYSISLLDGENPVAKSIASLRSDPSSMGYVKSRSPTLHWRGKLNQIARMNSVVLPGYRFYPTEEELIDFFLRNKLENRRQDMEVAVPVVDIYNFDPWQLSRTEMSGEACRGDEEQWIFFCPRQEREAQGGRPTRTTPSGYWKATGSPSLVFSSANRALGMKRTMVFYEGRAPTGTSTKWKMNEYRALDQSVSAAAAGPPRVVFRSEFSVCRVYTRSGCIRAFDRRPTPAQGVEEAAALVTPQRASTASVAHHSFNSSNGAAGDGLQRILEGQHQHGGAGAGDDDEVDDPFTACIRSGSD</sequence>
<dbReference type="PROSITE" id="PS51005">
    <property type="entry name" value="NAC"/>
    <property type="match status" value="1"/>
</dbReference>
<evidence type="ECO:0000256" key="2">
    <source>
        <dbReference type="ARBA" id="ARBA00023125"/>
    </source>
</evidence>
<evidence type="ECO:0000259" key="6">
    <source>
        <dbReference type="PROSITE" id="PS51005"/>
    </source>
</evidence>
<dbReference type="PANTHER" id="PTHR31744:SF220">
    <property type="entry name" value="LOW QUALITY PROTEIN: NAC DOMAIN-CONTAINING PROTEIN 90-LIKE"/>
    <property type="match status" value="1"/>
</dbReference>
<name>A0A8J5F8T7_ZINOF</name>
<dbReference type="Gene3D" id="2.170.150.80">
    <property type="entry name" value="NAC domain"/>
    <property type="match status" value="1"/>
</dbReference>
<dbReference type="Proteomes" id="UP000734854">
    <property type="component" value="Unassembled WGS sequence"/>
</dbReference>
<dbReference type="SUPFAM" id="SSF101941">
    <property type="entry name" value="NAC domain"/>
    <property type="match status" value="1"/>
</dbReference>
<keyword evidence="2" id="KW-0238">DNA-binding</keyword>
<keyword evidence="4" id="KW-0539">Nucleus</keyword>
<dbReference type="GO" id="GO:0003677">
    <property type="term" value="F:DNA binding"/>
    <property type="evidence" value="ECO:0007669"/>
    <property type="project" value="UniProtKB-KW"/>
</dbReference>
<dbReference type="PANTHER" id="PTHR31744">
    <property type="entry name" value="PROTEIN CUP-SHAPED COTYLEDON 2-RELATED"/>
    <property type="match status" value="1"/>
</dbReference>
<evidence type="ECO:0000256" key="3">
    <source>
        <dbReference type="ARBA" id="ARBA00023163"/>
    </source>
</evidence>
<evidence type="ECO:0000256" key="5">
    <source>
        <dbReference type="SAM" id="MobiDB-lite"/>
    </source>
</evidence>